<keyword evidence="3" id="KW-1185">Reference proteome</keyword>
<organism evidence="2 3">
    <name type="scientific">Oleispira antarctica RB-8</name>
    <dbReference type="NCBI Taxonomy" id="698738"/>
    <lineage>
        <taxon>Bacteria</taxon>
        <taxon>Pseudomonadati</taxon>
        <taxon>Pseudomonadota</taxon>
        <taxon>Gammaproteobacteria</taxon>
        <taxon>Oceanospirillales</taxon>
        <taxon>Oceanospirillaceae</taxon>
        <taxon>Oleispira</taxon>
    </lineage>
</organism>
<evidence type="ECO:0000256" key="1">
    <source>
        <dbReference type="SAM" id="Phobius"/>
    </source>
</evidence>
<gene>
    <name evidence="2" type="ORF">OLEAN_C22230</name>
</gene>
<name>R4YU64_OLEAN</name>
<dbReference type="Proteomes" id="UP000032749">
    <property type="component" value="Chromosome"/>
</dbReference>
<dbReference type="HOGENOM" id="CLU_2424057_0_0_6"/>
<proteinExistence type="predicted"/>
<accession>R4YU64</accession>
<sequence length="91" mass="10239">MGLVVFGFTGALYWSILFKMTSQFFRTTFKAHAFSAISSIPVTMVILIAFMGGESSLEGLLKILFLFIIILLPVVLLSLFFYKMVYLKARA</sequence>
<dbReference type="KEGG" id="oai:OLEAN_C22230"/>
<protein>
    <submittedName>
        <fullName evidence="2">Uncharacterized protein</fullName>
    </submittedName>
</protein>
<evidence type="ECO:0000313" key="3">
    <source>
        <dbReference type="Proteomes" id="UP000032749"/>
    </source>
</evidence>
<evidence type="ECO:0000313" key="2">
    <source>
        <dbReference type="EMBL" id="CCK76399.1"/>
    </source>
</evidence>
<dbReference type="EMBL" id="FO203512">
    <property type="protein sequence ID" value="CCK76399.1"/>
    <property type="molecule type" value="Genomic_DNA"/>
</dbReference>
<feature type="transmembrane region" description="Helical" evidence="1">
    <location>
        <begin position="63"/>
        <end position="82"/>
    </location>
</feature>
<keyword evidence="1" id="KW-1133">Transmembrane helix</keyword>
<dbReference type="STRING" id="698738.OLEAN_C22230"/>
<keyword evidence="1" id="KW-0472">Membrane</keyword>
<dbReference type="AlphaFoldDB" id="R4YU64"/>
<feature type="transmembrane region" description="Helical" evidence="1">
    <location>
        <begin position="6"/>
        <end position="25"/>
    </location>
</feature>
<feature type="transmembrane region" description="Helical" evidence="1">
    <location>
        <begin position="32"/>
        <end position="51"/>
    </location>
</feature>
<reference evidence="2 3" key="1">
    <citation type="journal article" date="2013" name="Nat. Commun.">
        <title>Genome sequence and functional genomic analysis of the oil-degrading bacterium Oleispira antarctica.</title>
        <authorList>
            <person name="Kube M."/>
            <person name="Chernikova T.N."/>
            <person name="Al-Ramahi Y."/>
            <person name="Beloqui A."/>
            <person name="Lopez-Cortez N."/>
            <person name="Guazzaroni M.E."/>
            <person name="Heipieper H.J."/>
            <person name="Klages S."/>
            <person name="Kotsyurbenko O.R."/>
            <person name="Langer I."/>
            <person name="Nechitaylo T.Y."/>
            <person name="Lunsdorf H."/>
            <person name="Fernandez M."/>
            <person name="Juarez S."/>
            <person name="Ciordia S."/>
            <person name="Singer A."/>
            <person name="Kagan O."/>
            <person name="Egorova O."/>
            <person name="Petit P.A."/>
            <person name="Stogios P."/>
            <person name="Kim Y."/>
            <person name="Tchigvintsev A."/>
            <person name="Flick R."/>
            <person name="Denaro R."/>
            <person name="Genovese M."/>
            <person name="Albar J.P."/>
            <person name="Reva O.N."/>
            <person name="Martinez-Gomariz M."/>
            <person name="Tran H."/>
            <person name="Ferrer M."/>
            <person name="Savchenko A."/>
            <person name="Yakunin A.F."/>
            <person name="Yakimov M.M."/>
            <person name="Golyshina O.V."/>
            <person name="Reinhardt R."/>
            <person name="Golyshin P.N."/>
        </authorList>
    </citation>
    <scope>NUCLEOTIDE SEQUENCE [LARGE SCALE GENOMIC DNA]</scope>
</reference>
<keyword evidence="1" id="KW-0812">Transmembrane</keyword>